<gene>
    <name evidence="1" type="ORF">SAMN05443428_105176</name>
</gene>
<dbReference type="STRING" id="1147123.SAMN05443428_105176"/>
<keyword evidence="2" id="KW-1185">Reference proteome</keyword>
<dbReference type="SUPFAM" id="SSF69304">
    <property type="entry name" value="Tricorn protease N-terminal domain"/>
    <property type="match status" value="1"/>
</dbReference>
<dbReference type="RefSeq" id="WP_078695987.1">
    <property type="nucleotide sequence ID" value="NZ_FUYH01000005.1"/>
</dbReference>
<evidence type="ECO:0008006" key="3">
    <source>
        <dbReference type="Google" id="ProtNLM"/>
    </source>
</evidence>
<organism evidence="1 2">
    <name type="scientific">Caloramator quimbayensis</name>
    <dbReference type="NCBI Taxonomy" id="1147123"/>
    <lineage>
        <taxon>Bacteria</taxon>
        <taxon>Bacillati</taxon>
        <taxon>Bacillota</taxon>
        <taxon>Clostridia</taxon>
        <taxon>Eubacteriales</taxon>
        <taxon>Clostridiaceae</taxon>
        <taxon>Caloramator</taxon>
    </lineage>
</organism>
<dbReference type="OrthoDB" id="9817660at2"/>
<proteinExistence type="predicted"/>
<dbReference type="AlphaFoldDB" id="A0A1T4X3U9"/>
<dbReference type="EMBL" id="FUYH01000005">
    <property type="protein sequence ID" value="SKA83808.1"/>
    <property type="molecule type" value="Genomic_DNA"/>
</dbReference>
<dbReference type="Proteomes" id="UP000190105">
    <property type="component" value="Unassembled WGS sequence"/>
</dbReference>
<name>A0A1T4X3U9_9CLOT</name>
<sequence length="331" mass="38265">MYKMYNGIFIFITLLILLSGCTSVNKSNNVSNGKPESSEFINYNIGRNPNMFIMNSKGDTIYYKSFVTVNNERLYQGLYSKKIDGKGRKLLYNDFEGFLNVYNDLLYFTDTKGQLVELNMTSLKANIIDGNDKYHIYGPLVISDILFYNRIDNNDKCALIAYYIKEKKAIEVAQDIYWRFLSNYKDNICFLDKNRNINLWNATSKEITSYGFFDMEILQMLNDGSVIGYKNKSYIRSLNGETSVLFEIENMFNSIIIDNCIYVSTVDKHNYTQIFRYSLKTSKLDKIASVDFPLIGYCGKYLFCSSDSGMGDLLIVNTDNGEIKTFDDRFN</sequence>
<reference evidence="2" key="1">
    <citation type="submission" date="2017-02" db="EMBL/GenBank/DDBJ databases">
        <authorList>
            <person name="Varghese N."/>
            <person name="Submissions S."/>
        </authorList>
    </citation>
    <scope>NUCLEOTIDE SEQUENCE [LARGE SCALE GENOMIC DNA]</scope>
    <source>
        <strain evidence="2">USBA 833</strain>
    </source>
</reference>
<evidence type="ECO:0000313" key="1">
    <source>
        <dbReference type="EMBL" id="SKA83808.1"/>
    </source>
</evidence>
<dbReference type="PROSITE" id="PS51257">
    <property type="entry name" value="PROKAR_LIPOPROTEIN"/>
    <property type="match status" value="1"/>
</dbReference>
<accession>A0A1T4X3U9</accession>
<protein>
    <recommendedName>
        <fullName evidence="3">DUF5050 domain-containing protein</fullName>
    </recommendedName>
</protein>
<evidence type="ECO:0000313" key="2">
    <source>
        <dbReference type="Proteomes" id="UP000190105"/>
    </source>
</evidence>